<dbReference type="EMBL" id="UZAM01011474">
    <property type="protein sequence ID" value="VDP16460.1"/>
    <property type="molecule type" value="Genomic_DNA"/>
</dbReference>
<keyword evidence="1" id="KW-0863">Zinc-finger</keyword>
<dbReference type="Proteomes" id="UP000270296">
    <property type="component" value="Unassembled WGS sequence"/>
</dbReference>
<evidence type="ECO:0000313" key="5">
    <source>
        <dbReference type="Proteomes" id="UP000270296"/>
    </source>
</evidence>
<name>A0A183IXG6_9BILA</name>
<reference evidence="4 5" key="2">
    <citation type="submission" date="2018-11" db="EMBL/GenBank/DDBJ databases">
        <authorList>
            <consortium name="Pathogen Informatics"/>
        </authorList>
    </citation>
    <scope>NUCLEOTIDE SEQUENCE [LARGE SCALE GENOMIC DNA]</scope>
</reference>
<keyword evidence="5" id="KW-1185">Reference proteome</keyword>
<protein>
    <submittedName>
        <fullName evidence="6">C2H2-type domain-containing protein</fullName>
    </submittedName>
</protein>
<dbReference type="GO" id="GO:0008270">
    <property type="term" value="F:zinc ion binding"/>
    <property type="evidence" value="ECO:0007669"/>
    <property type="project" value="UniProtKB-KW"/>
</dbReference>
<feature type="region of interest" description="Disordered" evidence="2">
    <location>
        <begin position="153"/>
        <end position="188"/>
    </location>
</feature>
<dbReference type="WBParaSite" id="SBAD_0000862301-mRNA-1">
    <property type="protein sequence ID" value="SBAD_0000862301-mRNA-1"/>
    <property type="gene ID" value="SBAD_0000862301"/>
</dbReference>
<feature type="domain" description="C2H2-type" evidence="3">
    <location>
        <begin position="19"/>
        <end position="47"/>
    </location>
</feature>
<sequence>MRSHAKVVHGADTHAVRPYRCSCGKSYKTATGLQNHVTSSRHLPQTPTGLTATVFKNEYSRASPSSRGVKSSVSLSKSYDAGASVSSSTVMKIAPGVSQSGGRFQSNGGTLVSGTSSVGIHVQVQQGSYGTPSAMHSQQQQMSPLSPLLAVTSGEHGGQGSLASPAPRFGSIKNSYSGSSRNPRRRVTTPLPQQHVSNIVIQNQNTPSKIVAAGVSSKGFGNESFTTYGDSNCNAFSMGNMRISSPKR</sequence>
<evidence type="ECO:0000313" key="6">
    <source>
        <dbReference type="WBParaSite" id="SBAD_0000862301-mRNA-1"/>
    </source>
</evidence>
<proteinExistence type="predicted"/>
<evidence type="ECO:0000256" key="1">
    <source>
        <dbReference type="PROSITE-ProRule" id="PRU00042"/>
    </source>
</evidence>
<evidence type="ECO:0000259" key="3">
    <source>
        <dbReference type="PROSITE" id="PS50157"/>
    </source>
</evidence>
<gene>
    <name evidence="4" type="ORF">SBAD_LOCUS8314</name>
</gene>
<evidence type="ECO:0000313" key="4">
    <source>
        <dbReference type="EMBL" id="VDP16460.1"/>
    </source>
</evidence>
<dbReference type="InterPro" id="IPR013087">
    <property type="entry name" value="Znf_C2H2_type"/>
</dbReference>
<dbReference type="AlphaFoldDB" id="A0A183IXG6"/>
<accession>A0A183IXG6</accession>
<keyword evidence="1" id="KW-0479">Metal-binding</keyword>
<dbReference type="OrthoDB" id="3269380at2759"/>
<reference evidence="6" key="1">
    <citation type="submission" date="2016-06" db="UniProtKB">
        <authorList>
            <consortium name="WormBaseParasite"/>
        </authorList>
    </citation>
    <scope>IDENTIFICATION</scope>
</reference>
<keyword evidence="1" id="KW-0862">Zinc</keyword>
<organism evidence="6">
    <name type="scientific">Soboliphyme baturini</name>
    <dbReference type="NCBI Taxonomy" id="241478"/>
    <lineage>
        <taxon>Eukaryota</taxon>
        <taxon>Metazoa</taxon>
        <taxon>Ecdysozoa</taxon>
        <taxon>Nematoda</taxon>
        <taxon>Enoplea</taxon>
        <taxon>Dorylaimia</taxon>
        <taxon>Dioctophymatida</taxon>
        <taxon>Dioctophymatoidea</taxon>
        <taxon>Soboliphymatidae</taxon>
        <taxon>Soboliphyme</taxon>
    </lineage>
</organism>
<dbReference type="PROSITE" id="PS50157">
    <property type="entry name" value="ZINC_FINGER_C2H2_2"/>
    <property type="match status" value="1"/>
</dbReference>
<feature type="compositionally biased region" description="Polar residues" evidence="2">
    <location>
        <begin position="172"/>
        <end position="181"/>
    </location>
</feature>
<evidence type="ECO:0000256" key="2">
    <source>
        <dbReference type="SAM" id="MobiDB-lite"/>
    </source>
</evidence>